<keyword evidence="4 6" id="KW-0067">ATP-binding</keyword>
<protein>
    <submittedName>
        <fullName evidence="6">ABC transporter ATP-binding protein</fullName>
    </submittedName>
</protein>
<dbReference type="InterPro" id="IPR015856">
    <property type="entry name" value="ABC_transpr_CbiO/EcfA_su"/>
</dbReference>
<dbReference type="CDD" id="cd03225">
    <property type="entry name" value="ABC_cobalt_CbiO_domain1"/>
    <property type="match status" value="1"/>
</dbReference>
<dbReference type="EMBL" id="OY726397">
    <property type="protein sequence ID" value="CAJ1503545.1"/>
    <property type="molecule type" value="Genomic_DNA"/>
</dbReference>
<dbReference type="RefSeq" id="WP_308482592.1">
    <property type="nucleotide sequence ID" value="NZ_OY726397.1"/>
</dbReference>
<dbReference type="PROSITE" id="PS00211">
    <property type="entry name" value="ABC_TRANSPORTER_1"/>
    <property type="match status" value="1"/>
</dbReference>
<evidence type="ECO:0000313" key="6">
    <source>
        <dbReference type="EMBL" id="CAJ1503545.1"/>
    </source>
</evidence>
<evidence type="ECO:0000313" key="7">
    <source>
        <dbReference type="Proteomes" id="UP001190465"/>
    </source>
</evidence>
<dbReference type="InterPro" id="IPR050095">
    <property type="entry name" value="ECF_ABC_transporter_ATP-bd"/>
</dbReference>
<dbReference type="PANTHER" id="PTHR43553">
    <property type="entry name" value="HEAVY METAL TRANSPORTER"/>
    <property type="match status" value="1"/>
</dbReference>
<dbReference type="InterPro" id="IPR003439">
    <property type="entry name" value="ABC_transporter-like_ATP-bd"/>
</dbReference>
<proteinExistence type="inferred from homology"/>
<evidence type="ECO:0000256" key="2">
    <source>
        <dbReference type="ARBA" id="ARBA00022448"/>
    </source>
</evidence>
<keyword evidence="7" id="KW-1185">Reference proteome</keyword>
<sequence>MADGAAAAVAFDGVSHAYGDRPVLTDVSVTLTERRIGIIGANGSGKSTFARMINGLVIPDRGAVRVFDLDTKRATRKVRRAVGFVFTDPDRQILMPTVAEDIELSLSRHRMSREARADRTRGVLSRFGLAGHADHPAHLLSGGQKQLLALASVLVTEPRIVVADEPTTLLDLRNTRMLRDAFAALDPRLIMVTHDLTLLDDFDRVLVFDDGRIVADEAPAAAIAAYRRLMQ</sequence>
<feature type="domain" description="ABC transporter" evidence="5">
    <location>
        <begin position="9"/>
        <end position="229"/>
    </location>
</feature>
<comment type="similarity">
    <text evidence="1">Belongs to the ABC transporter superfamily.</text>
</comment>
<dbReference type="GO" id="GO:0005524">
    <property type="term" value="F:ATP binding"/>
    <property type="evidence" value="ECO:0007669"/>
    <property type="project" value="UniProtKB-KW"/>
</dbReference>
<evidence type="ECO:0000256" key="4">
    <source>
        <dbReference type="ARBA" id="ARBA00022840"/>
    </source>
</evidence>
<dbReference type="PANTHER" id="PTHR43553:SF24">
    <property type="entry name" value="ENERGY-COUPLING FACTOR TRANSPORTER ATP-BINDING PROTEIN ECFA1"/>
    <property type="match status" value="1"/>
</dbReference>
<accession>A0ABN9NB77</accession>
<keyword evidence="3" id="KW-0547">Nucleotide-binding</keyword>
<evidence type="ECO:0000256" key="3">
    <source>
        <dbReference type="ARBA" id="ARBA00022741"/>
    </source>
</evidence>
<dbReference type="InterPro" id="IPR003593">
    <property type="entry name" value="AAA+_ATPase"/>
</dbReference>
<gene>
    <name evidence="6" type="ORF">MU0053_002462</name>
</gene>
<evidence type="ECO:0000256" key="1">
    <source>
        <dbReference type="ARBA" id="ARBA00005417"/>
    </source>
</evidence>
<dbReference type="SUPFAM" id="SSF52540">
    <property type="entry name" value="P-loop containing nucleoside triphosphate hydrolases"/>
    <property type="match status" value="1"/>
</dbReference>
<dbReference type="SMART" id="SM00382">
    <property type="entry name" value="AAA"/>
    <property type="match status" value="1"/>
</dbReference>
<dbReference type="InterPro" id="IPR027417">
    <property type="entry name" value="P-loop_NTPase"/>
</dbReference>
<dbReference type="PROSITE" id="PS50893">
    <property type="entry name" value="ABC_TRANSPORTER_2"/>
    <property type="match status" value="1"/>
</dbReference>
<organism evidence="6 7">
    <name type="scientific">[Mycobacterium] burgundiense</name>
    <dbReference type="NCBI Taxonomy" id="3064286"/>
    <lineage>
        <taxon>Bacteria</taxon>
        <taxon>Bacillati</taxon>
        <taxon>Actinomycetota</taxon>
        <taxon>Actinomycetes</taxon>
        <taxon>Mycobacteriales</taxon>
        <taxon>Mycobacteriaceae</taxon>
        <taxon>Mycolicibacterium</taxon>
    </lineage>
</organism>
<dbReference type="Proteomes" id="UP001190465">
    <property type="component" value="Chromosome"/>
</dbReference>
<name>A0ABN9NB77_9MYCO</name>
<dbReference type="InterPro" id="IPR017871">
    <property type="entry name" value="ABC_transporter-like_CS"/>
</dbReference>
<dbReference type="Gene3D" id="3.40.50.300">
    <property type="entry name" value="P-loop containing nucleotide triphosphate hydrolases"/>
    <property type="match status" value="1"/>
</dbReference>
<evidence type="ECO:0000259" key="5">
    <source>
        <dbReference type="PROSITE" id="PS50893"/>
    </source>
</evidence>
<reference evidence="6 7" key="1">
    <citation type="submission" date="2023-08" db="EMBL/GenBank/DDBJ databases">
        <authorList>
            <person name="Folkvardsen B D."/>
            <person name="Norman A."/>
        </authorList>
    </citation>
    <scope>NUCLEOTIDE SEQUENCE [LARGE SCALE GENOMIC DNA]</scope>
    <source>
        <strain evidence="6 7">Mu0053</strain>
    </source>
</reference>
<keyword evidence="2" id="KW-0813">Transport</keyword>
<dbReference type="Pfam" id="PF00005">
    <property type="entry name" value="ABC_tran"/>
    <property type="match status" value="1"/>
</dbReference>